<evidence type="ECO:0000313" key="2">
    <source>
        <dbReference type="Proteomes" id="UP001223016"/>
    </source>
</evidence>
<dbReference type="RefSeq" id="WP_201017061.1">
    <property type="nucleotide sequence ID" value="NZ_JAUQOO010000005.1"/>
</dbReference>
<organism evidence="1 2">
    <name type="scientific">Pseudomonas serbiensis</name>
    <dbReference type="NCBI Taxonomy" id="3064350"/>
    <lineage>
        <taxon>Bacteria</taxon>
        <taxon>Pseudomonadati</taxon>
        <taxon>Pseudomonadota</taxon>
        <taxon>Gammaproteobacteria</taxon>
        <taxon>Pseudomonadales</taxon>
        <taxon>Pseudomonadaceae</taxon>
        <taxon>Pseudomonas</taxon>
    </lineage>
</organism>
<dbReference type="EMBL" id="JAUQOO010000005">
    <property type="protein sequence ID" value="MDO7926855.1"/>
    <property type="molecule type" value="Genomic_DNA"/>
</dbReference>
<proteinExistence type="predicted"/>
<keyword evidence="2" id="KW-1185">Reference proteome</keyword>
<accession>A0ABT9CSQ0</accession>
<sequence>MAWAPGTGYPSGLPLLQLSTQQQLFSIMPSITQPRFGLDCAQRPLAVACSTWHDTCNPVITSQP</sequence>
<protein>
    <submittedName>
        <fullName evidence="1">Uncharacterized protein</fullName>
    </submittedName>
</protein>
<name>A0ABT9CSQ0_9PSED</name>
<dbReference type="Proteomes" id="UP001223016">
    <property type="component" value="Unassembled WGS sequence"/>
</dbReference>
<evidence type="ECO:0000313" key="1">
    <source>
        <dbReference type="EMBL" id="MDO7926855.1"/>
    </source>
</evidence>
<gene>
    <name evidence="1" type="ORF">Q6A51_08710</name>
</gene>
<comment type="caution">
    <text evidence="1">The sequence shown here is derived from an EMBL/GenBank/DDBJ whole genome shotgun (WGS) entry which is preliminary data.</text>
</comment>
<reference evidence="1 2" key="1">
    <citation type="submission" date="2023-07" db="EMBL/GenBank/DDBJ databases">
        <title>Identification of four novel Pseudomonas species associated with bacterial leaf spot of cucurbits.</title>
        <authorList>
            <person name="Fullem K.R."/>
        </authorList>
    </citation>
    <scope>NUCLEOTIDE SEQUENCE [LARGE SCALE GENOMIC DNA]</scope>
    <source>
        <strain evidence="1 2">KFB 138</strain>
    </source>
</reference>